<feature type="domain" description="TauD/TfdA-like" evidence="4">
    <location>
        <begin position="5"/>
        <end position="269"/>
    </location>
</feature>
<dbReference type="PANTHER" id="PTHR10696:SF56">
    <property type="entry name" value="TAUD_TFDA-LIKE DOMAIN-CONTAINING PROTEIN"/>
    <property type="match status" value="1"/>
</dbReference>
<evidence type="ECO:0000256" key="3">
    <source>
        <dbReference type="ARBA" id="ARBA00023194"/>
    </source>
</evidence>
<comment type="cofactor">
    <cofactor evidence="1">
        <name>Fe(2+)</name>
        <dbReference type="ChEBI" id="CHEBI:29033"/>
    </cofactor>
</comment>
<sequence>MTAVGAVLLRGFQVGDAQRFFQTVEALDPEILSYSERSSPRHAVADRVYTSTDHPADQEIVMHSEQSYTLNFPRFICFWCKVPAATMGATPIASNRTILEGLPSELVEKFRRKGVLYRRTYTPGLGVSWQTAFQTDNRGDVEQFCRERDIEFEWDREDRLKTRQYRSAFQIHPVTRELVWFNHALFFHHTSLDPEIASALIDAVGLDNVPTDTAFGDGEAFSSSEIEAMRRAVAAAKRRFPWEVDDVLLLDNMLMQHGREAFTGERKILTLMARPYTSLREPLRSPLQFSRQEH</sequence>
<evidence type="ECO:0000313" key="6">
    <source>
        <dbReference type="Proteomes" id="UP000519897"/>
    </source>
</evidence>
<evidence type="ECO:0000313" key="5">
    <source>
        <dbReference type="EMBL" id="MBB4144220.1"/>
    </source>
</evidence>
<evidence type="ECO:0000256" key="2">
    <source>
        <dbReference type="ARBA" id="ARBA00023002"/>
    </source>
</evidence>
<dbReference type="RefSeq" id="WP_162249596.1">
    <property type="nucleotide sequence ID" value="NZ_CP049249.1"/>
</dbReference>
<comment type="caution">
    <text evidence="5">The sequence shown here is derived from an EMBL/GenBank/DDBJ whole genome shotgun (WGS) entry which is preliminary data.</text>
</comment>
<dbReference type="InterPro" id="IPR042098">
    <property type="entry name" value="TauD-like_sf"/>
</dbReference>
<gene>
    <name evidence="5" type="ORF">GGQ72_002777</name>
</gene>
<protein>
    <recommendedName>
        <fullName evidence="4">TauD/TfdA-like domain-containing protein</fullName>
    </recommendedName>
</protein>
<dbReference type="PANTHER" id="PTHR10696">
    <property type="entry name" value="GAMMA-BUTYROBETAINE HYDROXYLASE-RELATED"/>
    <property type="match status" value="1"/>
</dbReference>
<dbReference type="Pfam" id="PF02668">
    <property type="entry name" value="TauD"/>
    <property type="match status" value="1"/>
</dbReference>
<keyword evidence="2" id="KW-0560">Oxidoreductase</keyword>
<dbReference type="GO" id="GO:0016706">
    <property type="term" value="F:2-oxoglutarate-dependent dioxygenase activity"/>
    <property type="evidence" value="ECO:0007669"/>
    <property type="project" value="UniProtKB-ARBA"/>
</dbReference>
<dbReference type="InterPro" id="IPR003819">
    <property type="entry name" value="TauD/TfdA-like"/>
</dbReference>
<reference evidence="5 6" key="1">
    <citation type="submission" date="2020-08" db="EMBL/GenBank/DDBJ databases">
        <title>Genomic Encyclopedia of Type Strains, Phase IV (KMG-IV): sequencing the most valuable type-strain genomes for metagenomic binning, comparative biology and taxonomic classification.</title>
        <authorList>
            <person name="Goeker M."/>
        </authorList>
    </citation>
    <scope>NUCLEOTIDE SEQUENCE [LARGE SCALE GENOMIC DNA]</scope>
    <source>
        <strain evidence="5 6">DSM 29514</strain>
    </source>
</reference>
<organism evidence="5 6">
    <name type="scientific">Rhizobium rhizoryzae</name>
    <dbReference type="NCBI Taxonomy" id="451876"/>
    <lineage>
        <taxon>Bacteria</taxon>
        <taxon>Pseudomonadati</taxon>
        <taxon>Pseudomonadota</taxon>
        <taxon>Alphaproteobacteria</taxon>
        <taxon>Hyphomicrobiales</taxon>
        <taxon>Rhizobiaceae</taxon>
        <taxon>Rhizobium/Agrobacterium group</taxon>
        <taxon>Rhizobium</taxon>
    </lineage>
</organism>
<dbReference type="SUPFAM" id="SSF51197">
    <property type="entry name" value="Clavaminate synthase-like"/>
    <property type="match status" value="1"/>
</dbReference>
<dbReference type="Proteomes" id="UP000519897">
    <property type="component" value="Unassembled WGS sequence"/>
</dbReference>
<dbReference type="EMBL" id="JACIEC010000003">
    <property type="protein sequence ID" value="MBB4144220.1"/>
    <property type="molecule type" value="Genomic_DNA"/>
</dbReference>
<evidence type="ECO:0000256" key="1">
    <source>
        <dbReference type="ARBA" id="ARBA00001954"/>
    </source>
</evidence>
<evidence type="ECO:0000259" key="4">
    <source>
        <dbReference type="Pfam" id="PF02668"/>
    </source>
</evidence>
<dbReference type="GO" id="GO:0017000">
    <property type="term" value="P:antibiotic biosynthetic process"/>
    <property type="evidence" value="ECO:0007669"/>
    <property type="project" value="UniProtKB-KW"/>
</dbReference>
<keyword evidence="6" id="KW-1185">Reference proteome</keyword>
<name>A0A7W6PQI3_9HYPH</name>
<proteinExistence type="predicted"/>
<dbReference type="InterPro" id="IPR050411">
    <property type="entry name" value="AlphaKG_dependent_hydroxylases"/>
</dbReference>
<dbReference type="AlphaFoldDB" id="A0A7W6PQI3"/>
<accession>A0A7W6PQI3</accession>
<keyword evidence="3" id="KW-0045">Antibiotic biosynthesis</keyword>
<dbReference type="Gene3D" id="3.60.130.10">
    <property type="entry name" value="Clavaminate synthase-like"/>
    <property type="match status" value="1"/>
</dbReference>